<sequence length="324" mass="37726">MLSERWTSKDEPIKINGYKFEDFKEFISFLYSGKIELTFANIFDVLETAEFYHVLYLKQLCDEFLSKMNIDCGNILQLITVSNKYSLIQLKASLKTWITDTNFFGSDYFLKSNKSIIQDVMDLDVVPEELFQAVYQWAEYQVTKKQEKLNVDKFNLNDAIKTEIAEFLPYFRLNKIKESFLLKFFAKKNCIFSDEERRDLSDNFNSETKVKVTNSDGKSIIGVLSNDTDADIIKIIKSIQNRPSDNQEGCCILRRTKSKIPSTPSPLKKREGVIYYFIYFPAGSFGVIHSIQVQPYDCYYLLAEIDFEIQDGFEHTTNSKIEII</sequence>
<dbReference type="CDD" id="cd18186">
    <property type="entry name" value="BTB_POZ_ZBTB_KLHL-like"/>
    <property type="match status" value="1"/>
</dbReference>
<evidence type="ECO:0000313" key="3">
    <source>
        <dbReference type="WBParaSite" id="PDA_v2.g2958.t1"/>
    </source>
</evidence>
<reference evidence="3" key="1">
    <citation type="submission" date="2022-11" db="UniProtKB">
        <authorList>
            <consortium name="WormBaseParasite"/>
        </authorList>
    </citation>
    <scope>IDENTIFICATION</scope>
</reference>
<dbReference type="InterPro" id="IPR011333">
    <property type="entry name" value="SKP1/BTB/POZ_sf"/>
</dbReference>
<dbReference type="PANTHER" id="PTHR45632">
    <property type="entry name" value="LD33804P"/>
    <property type="match status" value="1"/>
</dbReference>
<dbReference type="AlphaFoldDB" id="A0A914QD71"/>
<evidence type="ECO:0000313" key="2">
    <source>
        <dbReference type="Proteomes" id="UP000887578"/>
    </source>
</evidence>
<dbReference type="InterPro" id="IPR000210">
    <property type="entry name" value="BTB/POZ_dom"/>
</dbReference>
<accession>A0A914QD71</accession>
<feature type="domain" description="BTB" evidence="1">
    <location>
        <begin position="11"/>
        <end position="67"/>
    </location>
</feature>
<dbReference type="WBParaSite" id="PDA_v2.g2958.t1">
    <property type="protein sequence ID" value="PDA_v2.g2958.t1"/>
    <property type="gene ID" value="PDA_v2.g2958"/>
</dbReference>
<dbReference type="Pfam" id="PF00651">
    <property type="entry name" value="BTB"/>
    <property type="match status" value="1"/>
</dbReference>
<proteinExistence type="predicted"/>
<evidence type="ECO:0000259" key="1">
    <source>
        <dbReference type="Pfam" id="PF00651"/>
    </source>
</evidence>
<name>A0A914QD71_9BILA</name>
<keyword evidence="2" id="KW-1185">Reference proteome</keyword>
<dbReference type="SUPFAM" id="SSF54695">
    <property type="entry name" value="POZ domain"/>
    <property type="match status" value="1"/>
</dbReference>
<dbReference type="Proteomes" id="UP000887578">
    <property type="component" value="Unplaced"/>
</dbReference>
<protein>
    <submittedName>
        <fullName evidence="3">BTB domain-containing protein</fullName>
    </submittedName>
</protein>
<organism evidence="2 3">
    <name type="scientific">Panagrolaimus davidi</name>
    <dbReference type="NCBI Taxonomy" id="227884"/>
    <lineage>
        <taxon>Eukaryota</taxon>
        <taxon>Metazoa</taxon>
        <taxon>Ecdysozoa</taxon>
        <taxon>Nematoda</taxon>
        <taxon>Chromadorea</taxon>
        <taxon>Rhabditida</taxon>
        <taxon>Tylenchina</taxon>
        <taxon>Panagrolaimomorpha</taxon>
        <taxon>Panagrolaimoidea</taxon>
        <taxon>Panagrolaimidae</taxon>
        <taxon>Panagrolaimus</taxon>
    </lineage>
</organism>
<dbReference type="Gene3D" id="3.30.710.10">
    <property type="entry name" value="Potassium Channel Kv1.1, Chain A"/>
    <property type="match status" value="1"/>
</dbReference>